<keyword evidence="2" id="KW-1185">Reference proteome</keyword>
<reference evidence="1" key="1">
    <citation type="submission" date="2021-01" db="EMBL/GenBank/DDBJ databases">
        <authorList>
            <consortium name="Genoscope - CEA"/>
            <person name="William W."/>
        </authorList>
    </citation>
    <scope>NUCLEOTIDE SEQUENCE</scope>
</reference>
<dbReference type="AlphaFoldDB" id="A0A8S1QYS1"/>
<organism evidence="1 2">
    <name type="scientific">Paramecium sonneborni</name>
    <dbReference type="NCBI Taxonomy" id="65129"/>
    <lineage>
        <taxon>Eukaryota</taxon>
        <taxon>Sar</taxon>
        <taxon>Alveolata</taxon>
        <taxon>Ciliophora</taxon>
        <taxon>Intramacronucleata</taxon>
        <taxon>Oligohymenophorea</taxon>
        <taxon>Peniculida</taxon>
        <taxon>Parameciidae</taxon>
        <taxon>Paramecium</taxon>
    </lineage>
</organism>
<evidence type="ECO:0000313" key="1">
    <source>
        <dbReference type="EMBL" id="CAD8120423.1"/>
    </source>
</evidence>
<name>A0A8S1QYS1_9CILI</name>
<gene>
    <name evidence="1" type="ORF">PSON_ATCC_30995.1.T1260060</name>
</gene>
<sequence>MNQSYNSAKQKLIEENFRSQKRAGMRMKQKIPIKLAIREKATLKLCNGMNRTNIKINVKSNKNDLSTNFKS</sequence>
<evidence type="ECO:0000313" key="2">
    <source>
        <dbReference type="Proteomes" id="UP000692954"/>
    </source>
</evidence>
<proteinExistence type="predicted"/>
<protein>
    <submittedName>
        <fullName evidence="1">Uncharacterized protein</fullName>
    </submittedName>
</protein>
<comment type="caution">
    <text evidence="1">The sequence shown here is derived from an EMBL/GenBank/DDBJ whole genome shotgun (WGS) entry which is preliminary data.</text>
</comment>
<dbReference type="Proteomes" id="UP000692954">
    <property type="component" value="Unassembled WGS sequence"/>
</dbReference>
<dbReference type="EMBL" id="CAJJDN010000126">
    <property type="protein sequence ID" value="CAD8120423.1"/>
    <property type="molecule type" value="Genomic_DNA"/>
</dbReference>
<accession>A0A8S1QYS1</accession>